<evidence type="ECO:0000256" key="4">
    <source>
        <dbReference type="SAM" id="Phobius"/>
    </source>
</evidence>
<dbReference type="PANTHER" id="PTHR43343">
    <property type="entry name" value="PEPTIDASE S12"/>
    <property type="match status" value="1"/>
</dbReference>
<dbReference type="InterPro" id="IPR043504">
    <property type="entry name" value="Peptidase_S1_PA_chymotrypsin"/>
</dbReference>
<gene>
    <name evidence="6" type="ORF">COT26_02510</name>
</gene>
<dbReference type="EMBL" id="PEXW01000056">
    <property type="protein sequence ID" value="PIS40598.1"/>
    <property type="molecule type" value="Genomic_DNA"/>
</dbReference>
<dbReference type="PANTHER" id="PTHR43343:SF3">
    <property type="entry name" value="PROTEASE DO-LIKE 8, CHLOROPLASTIC"/>
    <property type="match status" value="1"/>
</dbReference>
<feature type="domain" description="PDZ" evidence="5">
    <location>
        <begin position="313"/>
        <end position="384"/>
    </location>
</feature>
<dbReference type="InterPro" id="IPR036034">
    <property type="entry name" value="PDZ_sf"/>
</dbReference>
<evidence type="ECO:0000313" key="6">
    <source>
        <dbReference type="EMBL" id="PIS40598.1"/>
    </source>
</evidence>
<dbReference type="Gene3D" id="2.30.42.10">
    <property type="match status" value="1"/>
</dbReference>
<dbReference type="GO" id="GO:0006508">
    <property type="term" value="P:proteolysis"/>
    <property type="evidence" value="ECO:0007669"/>
    <property type="project" value="UniProtKB-KW"/>
</dbReference>
<dbReference type="Pfam" id="PF13180">
    <property type="entry name" value="PDZ_2"/>
    <property type="match status" value="1"/>
</dbReference>
<dbReference type="InterPro" id="IPR001478">
    <property type="entry name" value="PDZ"/>
</dbReference>
<dbReference type="Proteomes" id="UP000236845">
    <property type="component" value="Unassembled WGS sequence"/>
</dbReference>
<evidence type="ECO:0000259" key="5">
    <source>
        <dbReference type="PROSITE" id="PS50106"/>
    </source>
</evidence>
<comment type="caution">
    <text evidence="6">The sequence shown here is derived from an EMBL/GenBank/DDBJ whole genome shotgun (WGS) entry which is preliminary data.</text>
</comment>
<dbReference type="InterPro" id="IPR001940">
    <property type="entry name" value="Peptidase_S1C"/>
</dbReference>
<dbReference type="AlphaFoldDB" id="A0A2H0YQ44"/>
<dbReference type="InterPro" id="IPR051201">
    <property type="entry name" value="Chloro_Bact_Ser_Proteases"/>
</dbReference>
<evidence type="ECO:0000313" key="7">
    <source>
        <dbReference type="Proteomes" id="UP000236845"/>
    </source>
</evidence>
<keyword evidence="4" id="KW-1133">Transmembrane helix</keyword>
<keyword evidence="2" id="KW-0645">Protease</keyword>
<evidence type="ECO:0000256" key="2">
    <source>
        <dbReference type="ARBA" id="ARBA00022670"/>
    </source>
</evidence>
<reference evidence="7" key="1">
    <citation type="submission" date="2017-09" db="EMBL/GenBank/DDBJ databases">
        <title>Depth-based differentiation of microbial function through sediment-hosted aquifers and enrichment of novel symbionts in the deep terrestrial subsurface.</title>
        <authorList>
            <person name="Probst A.J."/>
            <person name="Ladd B."/>
            <person name="Jarett J.K."/>
            <person name="Geller-Mcgrath D.E."/>
            <person name="Sieber C.M.K."/>
            <person name="Emerson J.B."/>
            <person name="Anantharaman K."/>
            <person name="Thomas B.C."/>
            <person name="Malmstrom R."/>
            <person name="Stieglmeier M."/>
            <person name="Klingl A."/>
            <person name="Woyke T."/>
            <person name="Ryan C.M."/>
            <person name="Banfield J.F."/>
        </authorList>
    </citation>
    <scope>NUCLEOTIDE SEQUENCE [LARGE SCALE GENOMIC DNA]</scope>
</reference>
<dbReference type="GO" id="GO:0004252">
    <property type="term" value="F:serine-type endopeptidase activity"/>
    <property type="evidence" value="ECO:0007669"/>
    <property type="project" value="InterPro"/>
</dbReference>
<dbReference type="InterPro" id="IPR009003">
    <property type="entry name" value="Peptidase_S1_PA"/>
</dbReference>
<keyword evidence="4" id="KW-0472">Membrane</keyword>
<organism evidence="6 7">
    <name type="scientific">Candidatus Kerfeldbacteria bacterium CG08_land_8_20_14_0_20_43_14</name>
    <dbReference type="NCBI Taxonomy" id="2014246"/>
    <lineage>
        <taxon>Bacteria</taxon>
        <taxon>Candidatus Kerfeldiibacteriota</taxon>
    </lineage>
</organism>
<dbReference type="PRINTS" id="PR00834">
    <property type="entry name" value="PROTEASES2C"/>
</dbReference>
<keyword evidence="4" id="KW-0812">Transmembrane</keyword>
<dbReference type="Gene3D" id="2.40.10.10">
    <property type="entry name" value="Trypsin-like serine proteases"/>
    <property type="match status" value="2"/>
</dbReference>
<name>A0A2H0YQ44_9BACT</name>
<evidence type="ECO:0000256" key="1">
    <source>
        <dbReference type="ARBA" id="ARBA00010541"/>
    </source>
</evidence>
<evidence type="ECO:0000256" key="3">
    <source>
        <dbReference type="ARBA" id="ARBA00022801"/>
    </source>
</evidence>
<accession>A0A2H0YQ44</accession>
<dbReference type="Pfam" id="PF13365">
    <property type="entry name" value="Trypsin_2"/>
    <property type="match status" value="1"/>
</dbReference>
<keyword evidence="3" id="KW-0378">Hydrolase</keyword>
<feature type="transmembrane region" description="Helical" evidence="4">
    <location>
        <begin position="20"/>
        <end position="47"/>
    </location>
</feature>
<protein>
    <recommendedName>
        <fullName evidence="5">PDZ domain-containing protein</fullName>
    </recommendedName>
</protein>
<dbReference type="PROSITE" id="PS50106">
    <property type="entry name" value="PDZ"/>
    <property type="match status" value="1"/>
</dbReference>
<dbReference type="SMART" id="SM00228">
    <property type="entry name" value="PDZ"/>
    <property type="match status" value="1"/>
</dbReference>
<sequence length="409" mass="42757">MNISTQPPKSNPSPDPQRRVNFRTLVVAVLLSLVLGTVGGFVGGLLVSGNFSKWFSSATTASTANVSTVSVKEESQTTDVVKQVQPSVVSIIISKDLSKIYNQSGPYSFFFGPQSSSPSQGLQQVGGGSGFILTADGYIMTNKHVVSDTQAEYSVVTNDGKTYKAKVVATDPVNDLAIVKIEVSGLTPVVFGNSNTLQIGQTVIAIGNALGQYQNTVTKGIVSGLARDVTAGDGSSSETLIDVIQTDAAINPGNSGGPLVNLEGQVIGVNTAVSQEGQLIGFAIPGNQAQQVFESVQKTGKIVRPFLGIRYIQITTEVQTQDKLPVNYGVLIQSGTSQNEPAVVSGSPADKAGLKANDIILEIDGVKLDSSHSLATEIQKNSPGDKVALKVLSGGKEKTVTATLQEYKQ</sequence>
<dbReference type="SUPFAM" id="SSF50494">
    <property type="entry name" value="Trypsin-like serine proteases"/>
    <property type="match status" value="1"/>
</dbReference>
<comment type="similarity">
    <text evidence="1">Belongs to the peptidase S1C family.</text>
</comment>
<proteinExistence type="inferred from homology"/>
<dbReference type="SUPFAM" id="SSF50156">
    <property type="entry name" value="PDZ domain-like"/>
    <property type="match status" value="1"/>
</dbReference>